<evidence type="ECO:0000256" key="7">
    <source>
        <dbReference type="ARBA" id="ARBA00018337"/>
    </source>
</evidence>
<evidence type="ECO:0000256" key="10">
    <source>
        <dbReference type="ARBA" id="ARBA00022695"/>
    </source>
</evidence>
<dbReference type="AlphaFoldDB" id="A0A024GGX4"/>
<sequence length="319" mass="36559">MIGSDDTQVRNLKVALEETFPPVKLSFAYGSAVFQQHTSNSSGAIMDFIFAVDDPIKWHEENLTRNRAHYSFFKYFGAEAIVNLQVRHNYGAKVYYNTLVDLKVRAESRVIKYGVISCDDLCDDLRNWTCLYLSGRLHKPVRILHNDDEQIVVASRQNLSHAVHYALLNLPEKFTRQELFEKIASISYAGDFRMTFGENPKKVRNIVAGNFQAFCRLFENTIQRCNFMKSSMHDPTVFVAATGDSSRLELIRRMPSNVREKLARCSNNSDQECLRKVVRDIVRRTSRSQSIKGIFTAGGIKSVQYVLQKINRAYFSRSG</sequence>
<evidence type="ECO:0000313" key="19">
    <source>
        <dbReference type="EMBL" id="CCI45595.1"/>
    </source>
</evidence>
<comment type="cofactor">
    <cofactor evidence="1">
        <name>Mg(2+)</name>
        <dbReference type="ChEBI" id="CHEBI:18420"/>
    </cofactor>
</comment>
<dbReference type="Proteomes" id="UP000053237">
    <property type="component" value="Unassembled WGS sequence"/>
</dbReference>
<reference evidence="19 20" key="1">
    <citation type="submission" date="2012-05" db="EMBL/GenBank/DDBJ databases">
        <title>Recombination and specialization in a pathogen metapopulation.</title>
        <authorList>
            <person name="Gardiner A."/>
            <person name="Kemen E."/>
            <person name="Schultz-Larsen T."/>
            <person name="MacLean D."/>
            <person name="Van Oosterhout C."/>
            <person name="Jones J.D.G."/>
        </authorList>
    </citation>
    <scope>NUCLEOTIDE SEQUENCE [LARGE SCALE GENOMIC DNA]</scope>
    <source>
        <strain evidence="19 20">Ac Nc2</strain>
    </source>
</reference>
<protein>
    <recommendedName>
        <fullName evidence="7">Phosphatidate cytidylyltransferase, mitochondrial</fullName>
        <ecNumber evidence="6">2.7.7.41</ecNumber>
    </recommendedName>
    <alternativeName>
        <fullName evidence="18">CDP-diacylglycerol synthase</fullName>
    </alternativeName>
</protein>
<accession>A0A024GGX4</accession>
<dbReference type="UniPathway" id="UPA00557">
    <property type="reaction ID" value="UER00614"/>
</dbReference>
<evidence type="ECO:0000313" key="20">
    <source>
        <dbReference type="Proteomes" id="UP000053237"/>
    </source>
</evidence>
<evidence type="ECO:0000256" key="1">
    <source>
        <dbReference type="ARBA" id="ARBA00001946"/>
    </source>
</evidence>
<dbReference type="InterPro" id="IPR015222">
    <property type="entry name" value="Tam41"/>
</dbReference>
<evidence type="ECO:0000256" key="11">
    <source>
        <dbReference type="ARBA" id="ARBA00022792"/>
    </source>
</evidence>
<dbReference type="OrthoDB" id="341477at2759"/>
<comment type="pathway">
    <text evidence="3">Phospholipid metabolism; CDP-diacylglycerol biosynthesis; CDP-diacylglycerol from sn-glycerol 3-phosphate: step 3/3.</text>
</comment>
<dbReference type="InParanoid" id="A0A024GGX4"/>
<keyword evidence="12" id="KW-0460">Magnesium</keyword>
<keyword evidence="8" id="KW-0444">Lipid biosynthesis</keyword>
<evidence type="ECO:0000256" key="16">
    <source>
        <dbReference type="ARBA" id="ARBA00023209"/>
    </source>
</evidence>
<comment type="similarity">
    <text evidence="5">Belongs to the TAM41 family.</text>
</comment>
<dbReference type="GO" id="GO:0005743">
    <property type="term" value="C:mitochondrial inner membrane"/>
    <property type="evidence" value="ECO:0007669"/>
    <property type="project" value="UniProtKB-SubCell"/>
</dbReference>
<keyword evidence="17" id="KW-1208">Phospholipid metabolism</keyword>
<evidence type="ECO:0000256" key="15">
    <source>
        <dbReference type="ARBA" id="ARBA00023136"/>
    </source>
</evidence>
<evidence type="ECO:0000256" key="12">
    <source>
        <dbReference type="ARBA" id="ARBA00022842"/>
    </source>
</evidence>
<keyword evidence="13" id="KW-0443">Lipid metabolism</keyword>
<dbReference type="PIRSF" id="PIRSF028840">
    <property type="entry name" value="Mmp37"/>
    <property type="match status" value="1"/>
</dbReference>
<dbReference type="EMBL" id="CAIX01000102">
    <property type="protein sequence ID" value="CCI45595.1"/>
    <property type="molecule type" value="Genomic_DNA"/>
</dbReference>
<dbReference type="EC" id="2.7.7.41" evidence="6"/>
<dbReference type="GO" id="GO:0016024">
    <property type="term" value="P:CDP-diacylglycerol biosynthetic process"/>
    <property type="evidence" value="ECO:0007669"/>
    <property type="project" value="UniProtKB-UniPathway"/>
</dbReference>
<keyword evidence="14" id="KW-0496">Mitochondrion</keyword>
<evidence type="ECO:0000256" key="14">
    <source>
        <dbReference type="ARBA" id="ARBA00023128"/>
    </source>
</evidence>
<keyword evidence="9" id="KW-0808">Transferase</keyword>
<dbReference type="Pfam" id="PF09139">
    <property type="entry name" value="Tam41_Mmp37"/>
    <property type="match status" value="1"/>
</dbReference>
<evidence type="ECO:0000256" key="8">
    <source>
        <dbReference type="ARBA" id="ARBA00022516"/>
    </source>
</evidence>
<comment type="subcellular location">
    <subcellularLocation>
        <location evidence="2">Mitochondrion inner membrane</location>
        <topology evidence="2">Peripheral membrane protein</topology>
        <orientation evidence="2">Matrix side</orientation>
    </subcellularLocation>
</comment>
<comment type="caution">
    <text evidence="19">The sequence shown here is derived from an EMBL/GenBank/DDBJ whole genome shotgun (WGS) entry which is preliminary data.</text>
</comment>
<evidence type="ECO:0000256" key="18">
    <source>
        <dbReference type="ARBA" id="ARBA00029893"/>
    </source>
</evidence>
<dbReference type="PANTHER" id="PTHR13619">
    <property type="entry name" value="PHOSPHATIDATE CYTIDYLYLTRANSFERASE, MITOCHONDRIAL"/>
    <property type="match status" value="1"/>
</dbReference>
<evidence type="ECO:0000256" key="17">
    <source>
        <dbReference type="ARBA" id="ARBA00023264"/>
    </source>
</evidence>
<evidence type="ECO:0000256" key="3">
    <source>
        <dbReference type="ARBA" id="ARBA00005119"/>
    </source>
</evidence>
<keyword evidence="20" id="KW-1185">Reference proteome</keyword>
<organism evidence="19 20">
    <name type="scientific">Albugo candida</name>
    <dbReference type="NCBI Taxonomy" id="65357"/>
    <lineage>
        <taxon>Eukaryota</taxon>
        <taxon>Sar</taxon>
        <taxon>Stramenopiles</taxon>
        <taxon>Oomycota</taxon>
        <taxon>Peronosporomycetes</taxon>
        <taxon>Albuginales</taxon>
        <taxon>Albuginaceae</taxon>
        <taxon>Albugo</taxon>
    </lineage>
</organism>
<keyword evidence="16" id="KW-0594">Phospholipid biosynthesis</keyword>
<evidence type="ECO:0000256" key="4">
    <source>
        <dbReference type="ARBA" id="ARBA00005189"/>
    </source>
</evidence>
<evidence type="ECO:0000256" key="6">
    <source>
        <dbReference type="ARBA" id="ARBA00012487"/>
    </source>
</evidence>
<evidence type="ECO:0000256" key="2">
    <source>
        <dbReference type="ARBA" id="ARBA00004443"/>
    </source>
</evidence>
<proteinExistence type="inferred from homology"/>
<dbReference type="PANTHER" id="PTHR13619:SF0">
    <property type="entry name" value="PHOSPHATIDATE CYTIDYLYLTRANSFERASE, MITOCHONDRIAL"/>
    <property type="match status" value="1"/>
</dbReference>
<gene>
    <name evidence="19" type="ORF">BN9_064920</name>
</gene>
<evidence type="ECO:0000256" key="13">
    <source>
        <dbReference type="ARBA" id="ARBA00023098"/>
    </source>
</evidence>
<dbReference type="GO" id="GO:0004605">
    <property type="term" value="F:phosphatidate cytidylyltransferase activity"/>
    <property type="evidence" value="ECO:0007669"/>
    <property type="project" value="UniProtKB-EC"/>
</dbReference>
<keyword evidence="15" id="KW-0472">Membrane</keyword>
<keyword evidence="10" id="KW-0548">Nucleotidyltransferase</keyword>
<dbReference type="GO" id="GO:0032049">
    <property type="term" value="P:cardiolipin biosynthetic process"/>
    <property type="evidence" value="ECO:0007669"/>
    <property type="project" value="InterPro"/>
</dbReference>
<comment type="pathway">
    <text evidence="4">Lipid metabolism.</text>
</comment>
<keyword evidence="11" id="KW-0999">Mitochondrion inner membrane</keyword>
<name>A0A024GGX4_9STRA</name>
<dbReference type="STRING" id="65357.A0A024GGX4"/>
<evidence type="ECO:0000256" key="9">
    <source>
        <dbReference type="ARBA" id="ARBA00022679"/>
    </source>
</evidence>
<evidence type="ECO:0000256" key="5">
    <source>
        <dbReference type="ARBA" id="ARBA00005458"/>
    </source>
</evidence>